<gene>
    <name evidence="2" type="ORF">MERR_LOCUS44719</name>
</gene>
<organism evidence="2 3">
    <name type="scientific">Microthlaspi erraticum</name>
    <dbReference type="NCBI Taxonomy" id="1685480"/>
    <lineage>
        <taxon>Eukaryota</taxon>
        <taxon>Viridiplantae</taxon>
        <taxon>Streptophyta</taxon>
        <taxon>Embryophyta</taxon>
        <taxon>Tracheophyta</taxon>
        <taxon>Spermatophyta</taxon>
        <taxon>Magnoliopsida</taxon>
        <taxon>eudicotyledons</taxon>
        <taxon>Gunneridae</taxon>
        <taxon>Pentapetalae</taxon>
        <taxon>rosids</taxon>
        <taxon>malvids</taxon>
        <taxon>Brassicales</taxon>
        <taxon>Brassicaceae</taxon>
        <taxon>Coluteocarpeae</taxon>
        <taxon>Microthlaspi</taxon>
    </lineage>
</organism>
<dbReference type="OrthoDB" id="1114078at2759"/>
<accession>A0A6D2LBV9</accession>
<protein>
    <submittedName>
        <fullName evidence="2">Uncharacterized protein</fullName>
    </submittedName>
</protein>
<dbReference type="Proteomes" id="UP000467841">
    <property type="component" value="Unassembled WGS sequence"/>
</dbReference>
<feature type="region of interest" description="Disordered" evidence="1">
    <location>
        <begin position="1"/>
        <end position="34"/>
    </location>
</feature>
<name>A0A6D2LBV9_9BRAS</name>
<proteinExistence type="predicted"/>
<comment type="caution">
    <text evidence="2">The sequence shown here is derived from an EMBL/GenBank/DDBJ whole genome shotgun (WGS) entry which is preliminary data.</text>
</comment>
<evidence type="ECO:0000313" key="3">
    <source>
        <dbReference type="Proteomes" id="UP000467841"/>
    </source>
</evidence>
<dbReference type="EMBL" id="CACVBM020001695">
    <property type="protein sequence ID" value="CAA7057483.1"/>
    <property type="molecule type" value="Genomic_DNA"/>
</dbReference>
<evidence type="ECO:0000313" key="2">
    <source>
        <dbReference type="EMBL" id="CAA7057483.1"/>
    </source>
</evidence>
<sequence length="193" mass="21492">MSATEVVDSVGSAKSSGFYERTAAPPGEASSTIKLGRINDEELHAISPRDDPGDVKLEDEFPPFDPEVEIIRLEMLYGVQAGPSRRRAPRKKKVYPDPHGSTLSTETSLADLRAVFWISEGVEFLLLSPTDRAESPLSGYFTVYESYFSLSDLWFPIPELILRIFRLLCSSCPMQSHLIAFHSFPFCLISSCP</sequence>
<dbReference type="AlphaFoldDB" id="A0A6D2LBV9"/>
<evidence type="ECO:0000256" key="1">
    <source>
        <dbReference type="SAM" id="MobiDB-lite"/>
    </source>
</evidence>
<reference evidence="2" key="1">
    <citation type="submission" date="2020-01" db="EMBL/GenBank/DDBJ databases">
        <authorList>
            <person name="Mishra B."/>
        </authorList>
    </citation>
    <scope>NUCLEOTIDE SEQUENCE [LARGE SCALE GENOMIC DNA]</scope>
</reference>
<keyword evidence="3" id="KW-1185">Reference proteome</keyword>